<dbReference type="PANTHER" id="PTHR43562:SF3">
    <property type="entry name" value="SODIUM ION_PROTON EXCHANGER (EUROFUNG)"/>
    <property type="match status" value="1"/>
</dbReference>
<comment type="caution">
    <text evidence="14">The sequence shown here is derived from an EMBL/GenBank/DDBJ whole genome shotgun (WGS) entry which is preliminary data.</text>
</comment>
<gene>
    <name evidence="14" type="ORF">C7B81_02880</name>
</gene>
<keyword evidence="3" id="KW-0813">Transport</keyword>
<feature type="domain" description="Cation/H+ exchanger transmembrane" evidence="13">
    <location>
        <begin position="17"/>
        <end position="368"/>
    </location>
</feature>
<dbReference type="Proteomes" id="UP000238218">
    <property type="component" value="Unassembled WGS sequence"/>
</dbReference>
<dbReference type="InterPro" id="IPR006153">
    <property type="entry name" value="Cation/H_exchanger_TM"/>
</dbReference>
<keyword evidence="15" id="KW-1185">Reference proteome</keyword>
<feature type="transmembrane region" description="Helical" evidence="12">
    <location>
        <begin position="181"/>
        <end position="201"/>
    </location>
</feature>
<sequence>MAQPTLLSTLLILLLGVLLARLSEGWMARLAVPAIVIELVLGFVLGNTVVPFEAMAPLSGLTELGVLTLFFQVGLEVRGDLLRSRRAAILRTVALSFCTPLLAFWPLRTLFDLPIPTTLLCLAVLSATGTGVTLRVLAQRGAIQTPSGRLLVGVSVLDDLPAIGLLAIATASAGLQLGSQGIGWGGPLLGLLLAGLSWLAVTHWARRHSRRPTSALAILMLLIGSAWLGEACGLTSLLGALWGGVLMARLGSVEGEVQRVLTVLSEVFLPLYFISVGMRISAGTLLQPAAWSLAAVLIVMAVLSKLACGLGIDRHDRRAGVDRWLVVFGLIPRGLPGLVFATTALNQGLIDAVQFSSLVLMVTVTTVVGLLLLERRLQRQPGASPGLAGGGESDETMPKVWATSDPPR</sequence>
<evidence type="ECO:0000256" key="8">
    <source>
        <dbReference type="ARBA" id="ARBA00023065"/>
    </source>
</evidence>
<protein>
    <recommendedName>
        <fullName evidence="13">Cation/H+ exchanger transmembrane domain-containing protein</fullName>
    </recommendedName>
</protein>
<keyword evidence="5 12" id="KW-0812">Transmembrane</keyword>
<keyword evidence="9 12" id="KW-0472">Membrane</keyword>
<evidence type="ECO:0000256" key="7">
    <source>
        <dbReference type="ARBA" id="ARBA00023053"/>
    </source>
</evidence>
<evidence type="ECO:0000256" key="11">
    <source>
        <dbReference type="SAM" id="MobiDB-lite"/>
    </source>
</evidence>
<evidence type="ECO:0000256" key="3">
    <source>
        <dbReference type="ARBA" id="ARBA00022448"/>
    </source>
</evidence>
<organism evidence="14 15">
    <name type="scientific">Aphanothece cf. minutissima CCALA 015</name>
    <dbReference type="NCBI Taxonomy" id="2107695"/>
    <lineage>
        <taxon>Bacteria</taxon>
        <taxon>Bacillati</taxon>
        <taxon>Cyanobacteriota</taxon>
        <taxon>Cyanophyceae</taxon>
        <taxon>Oscillatoriophycideae</taxon>
        <taxon>Chroococcales</taxon>
        <taxon>Aphanothecaceae</taxon>
        <taxon>Aphanothece</taxon>
    </lineage>
</organism>
<evidence type="ECO:0000256" key="4">
    <source>
        <dbReference type="ARBA" id="ARBA00022449"/>
    </source>
</evidence>
<keyword evidence="7" id="KW-0915">Sodium</keyword>
<evidence type="ECO:0000256" key="5">
    <source>
        <dbReference type="ARBA" id="ARBA00022692"/>
    </source>
</evidence>
<evidence type="ECO:0000256" key="9">
    <source>
        <dbReference type="ARBA" id="ARBA00023136"/>
    </source>
</evidence>
<name>A0ABX5F9Q1_9CHRO</name>
<dbReference type="InterPro" id="IPR038770">
    <property type="entry name" value="Na+/solute_symporter_sf"/>
</dbReference>
<feature type="region of interest" description="Disordered" evidence="11">
    <location>
        <begin position="382"/>
        <end position="408"/>
    </location>
</feature>
<dbReference type="RefSeq" id="WP_106219818.1">
    <property type="nucleotide sequence ID" value="NZ_PVWP01000002.1"/>
</dbReference>
<proteinExistence type="inferred from homology"/>
<feature type="transmembrane region" description="Helical" evidence="12">
    <location>
        <begin position="88"/>
        <end position="107"/>
    </location>
</feature>
<feature type="transmembrane region" description="Helical" evidence="12">
    <location>
        <begin position="324"/>
        <end position="346"/>
    </location>
</feature>
<accession>A0ABX5F9Q1</accession>
<feature type="transmembrane region" description="Helical" evidence="12">
    <location>
        <begin position="290"/>
        <end position="312"/>
    </location>
</feature>
<evidence type="ECO:0000256" key="2">
    <source>
        <dbReference type="ARBA" id="ARBA00005551"/>
    </source>
</evidence>
<evidence type="ECO:0000313" key="15">
    <source>
        <dbReference type="Proteomes" id="UP000238218"/>
    </source>
</evidence>
<reference evidence="14 15" key="1">
    <citation type="submission" date="2018-03" db="EMBL/GenBank/DDBJ databases">
        <title>The ancient ancestry and fast evolution of plastids.</title>
        <authorList>
            <person name="Moore K.R."/>
            <person name="Magnabosco C."/>
            <person name="Momper L."/>
            <person name="Gold D.A."/>
            <person name="Bosak T."/>
            <person name="Fournier G.P."/>
        </authorList>
    </citation>
    <scope>NUCLEOTIDE SEQUENCE [LARGE SCALE GENOMIC DNA]</scope>
    <source>
        <strain evidence="14 15">CCALA 015</strain>
    </source>
</reference>
<dbReference type="Gene3D" id="1.20.1530.20">
    <property type="match status" value="1"/>
</dbReference>
<evidence type="ECO:0000256" key="10">
    <source>
        <dbReference type="ARBA" id="ARBA00023201"/>
    </source>
</evidence>
<dbReference type="PANTHER" id="PTHR43562">
    <property type="entry name" value="NAPA-TYPE SODIUM/HYDROGEN ANTIPORTER"/>
    <property type="match status" value="1"/>
</dbReference>
<dbReference type="EMBL" id="PVWP01000002">
    <property type="protein sequence ID" value="PSB38535.1"/>
    <property type="molecule type" value="Genomic_DNA"/>
</dbReference>
<evidence type="ECO:0000256" key="6">
    <source>
        <dbReference type="ARBA" id="ARBA00022989"/>
    </source>
</evidence>
<feature type="transmembrane region" description="Helical" evidence="12">
    <location>
        <begin position="113"/>
        <end position="138"/>
    </location>
</feature>
<feature type="transmembrane region" description="Helical" evidence="12">
    <location>
        <begin position="352"/>
        <end position="373"/>
    </location>
</feature>
<feature type="transmembrane region" description="Helical" evidence="12">
    <location>
        <begin position="213"/>
        <end position="229"/>
    </location>
</feature>
<evidence type="ECO:0000256" key="1">
    <source>
        <dbReference type="ARBA" id="ARBA00004141"/>
    </source>
</evidence>
<keyword evidence="6 12" id="KW-1133">Transmembrane helix</keyword>
<evidence type="ECO:0000313" key="14">
    <source>
        <dbReference type="EMBL" id="PSB38535.1"/>
    </source>
</evidence>
<keyword evidence="8" id="KW-0406">Ion transport</keyword>
<dbReference type="Pfam" id="PF00999">
    <property type="entry name" value="Na_H_Exchanger"/>
    <property type="match status" value="1"/>
</dbReference>
<comment type="similarity">
    <text evidence="2">Belongs to the monovalent cation:proton antiporter 2 (CPA2) transporter (TC 2.A.37) family.</text>
</comment>
<evidence type="ECO:0000259" key="13">
    <source>
        <dbReference type="Pfam" id="PF00999"/>
    </source>
</evidence>
<feature type="transmembrane region" description="Helical" evidence="12">
    <location>
        <begin position="150"/>
        <end position="175"/>
    </location>
</feature>
<comment type="subcellular location">
    <subcellularLocation>
        <location evidence="1">Membrane</location>
        <topology evidence="1">Multi-pass membrane protein</topology>
    </subcellularLocation>
</comment>
<keyword evidence="10" id="KW-0739">Sodium transport</keyword>
<keyword evidence="4" id="KW-0050">Antiport</keyword>
<evidence type="ECO:0000256" key="12">
    <source>
        <dbReference type="SAM" id="Phobius"/>
    </source>
</evidence>
<feature type="transmembrane region" description="Helical" evidence="12">
    <location>
        <begin position="30"/>
        <end position="50"/>
    </location>
</feature>